<reference evidence="2" key="1">
    <citation type="journal article" date="2019" name="Int. J. Syst. Evol. Microbiol.">
        <title>The Global Catalogue of Microorganisms (GCM) 10K type strain sequencing project: providing services to taxonomists for standard genome sequencing and annotation.</title>
        <authorList>
            <consortium name="The Broad Institute Genomics Platform"/>
            <consortium name="The Broad Institute Genome Sequencing Center for Infectious Disease"/>
            <person name="Wu L."/>
            <person name="Ma J."/>
        </authorList>
    </citation>
    <scope>NUCLEOTIDE SEQUENCE [LARGE SCALE GENOMIC DNA]</scope>
    <source>
        <strain evidence="2">CCM 8908</strain>
    </source>
</reference>
<organism evidence="1 2">
    <name type="scientific">Levilactobacillus fujinensis</name>
    <dbReference type="NCBI Taxonomy" id="2486024"/>
    <lineage>
        <taxon>Bacteria</taxon>
        <taxon>Bacillati</taxon>
        <taxon>Bacillota</taxon>
        <taxon>Bacilli</taxon>
        <taxon>Lactobacillales</taxon>
        <taxon>Lactobacillaceae</taxon>
        <taxon>Levilactobacillus</taxon>
    </lineage>
</organism>
<dbReference type="RefSeq" id="WP_125688621.1">
    <property type="nucleotide sequence ID" value="NZ_JBHSSI010000079.1"/>
</dbReference>
<evidence type="ECO:0000313" key="2">
    <source>
        <dbReference type="Proteomes" id="UP001596283"/>
    </source>
</evidence>
<accession>A0ABW1TIL8</accession>
<gene>
    <name evidence="1" type="ORF">ACFP1C_12850</name>
</gene>
<comment type="caution">
    <text evidence="1">The sequence shown here is derived from an EMBL/GenBank/DDBJ whole genome shotgun (WGS) entry which is preliminary data.</text>
</comment>
<keyword evidence="2" id="KW-1185">Reference proteome</keyword>
<proteinExistence type="predicted"/>
<name>A0ABW1TIL8_9LACO</name>
<dbReference type="Proteomes" id="UP001596283">
    <property type="component" value="Unassembled WGS sequence"/>
</dbReference>
<dbReference type="EMBL" id="JBHSSI010000079">
    <property type="protein sequence ID" value="MFC6261823.1"/>
    <property type="molecule type" value="Genomic_DNA"/>
</dbReference>
<evidence type="ECO:0000313" key="1">
    <source>
        <dbReference type="EMBL" id="MFC6261823.1"/>
    </source>
</evidence>
<protein>
    <submittedName>
        <fullName evidence="1">Uncharacterized protein</fullName>
    </submittedName>
</protein>
<sequence length="154" mass="17517">MSLKAPIRTQIFLTGKGFTTNTADTQAVPTAGFYLTLDNYLQFYSQTAMAKDTYLFGSRWAMTNHVYKPTQSVKTTKVTVKGNTTTVYYNKPVKGLPNQKISNNRYRLKITNQKTTGQLSFQLVDESYAQSATWVNYRVNDKPYHFGQVELADN</sequence>